<protein>
    <submittedName>
        <fullName evidence="2">Uncharacterized protein</fullName>
    </submittedName>
</protein>
<feature type="transmembrane region" description="Helical" evidence="1">
    <location>
        <begin position="13"/>
        <end position="31"/>
    </location>
</feature>
<dbReference type="OrthoDB" id="1496142at2"/>
<keyword evidence="1" id="KW-0812">Transmembrane</keyword>
<proteinExistence type="predicted"/>
<keyword evidence="1" id="KW-1133">Transmembrane helix</keyword>
<keyword evidence="1" id="KW-0472">Membrane</keyword>
<comment type="caution">
    <text evidence="2">The sequence shown here is derived from an EMBL/GenBank/DDBJ whole genome shotgun (WGS) entry which is preliminary data.</text>
</comment>
<sequence>MFQLFRNLSSTDLAVRQFPVLALSFVLASLFYRFGSFALEAVAFLATWFVLDAVVEGVRRVRDRRWKVRPQQGA</sequence>
<dbReference type="RefSeq" id="WP_023590768.1">
    <property type="nucleotide sequence ID" value="NZ_ASHX02000001.1"/>
</dbReference>
<evidence type="ECO:0000313" key="3">
    <source>
        <dbReference type="Proteomes" id="UP000095329"/>
    </source>
</evidence>
<evidence type="ECO:0000256" key="1">
    <source>
        <dbReference type="SAM" id="Phobius"/>
    </source>
</evidence>
<dbReference type="eggNOG" id="ENOG5033GEU">
    <property type="taxonomic scope" value="Bacteria"/>
</dbReference>
<keyword evidence="3" id="KW-1185">Reference proteome</keyword>
<organism evidence="2 3">
    <name type="scientific">Streptomyces thermolilacinus SPC6</name>
    <dbReference type="NCBI Taxonomy" id="1306406"/>
    <lineage>
        <taxon>Bacteria</taxon>
        <taxon>Bacillati</taxon>
        <taxon>Actinomycetota</taxon>
        <taxon>Actinomycetes</taxon>
        <taxon>Kitasatosporales</taxon>
        <taxon>Streptomycetaceae</taxon>
        <taxon>Streptomyces</taxon>
    </lineage>
</organism>
<feature type="transmembrane region" description="Helical" evidence="1">
    <location>
        <begin position="37"/>
        <end position="55"/>
    </location>
</feature>
<dbReference type="AlphaFoldDB" id="A0A1D3DMV4"/>
<evidence type="ECO:0000313" key="2">
    <source>
        <dbReference type="EMBL" id="OEJ93646.1"/>
    </source>
</evidence>
<name>A0A1D3DMV4_9ACTN</name>
<gene>
    <name evidence="2" type="ORF">J116_003355</name>
</gene>
<dbReference type="Proteomes" id="UP000095329">
    <property type="component" value="Unassembled WGS sequence"/>
</dbReference>
<accession>A0A1D3DMV4</accession>
<dbReference type="STRING" id="1306406.J116_003355"/>
<dbReference type="EMBL" id="ASHX02000001">
    <property type="protein sequence ID" value="OEJ93646.1"/>
    <property type="molecule type" value="Genomic_DNA"/>
</dbReference>
<reference evidence="2 3" key="1">
    <citation type="journal article" date="2013" name="Genome Announc.">
        <title>Genome Sequence of Streptomyces violaceusniger Strain SPC6, a Halotolerant Streptomycete That Exhibits Rapid Growth and Development.</title>
        <authorList>
            <person name="Chen X."/>
            <person name="Zhang B."/>
            <person name="Zhang W."/>
            <person name="Wu X."/>
            <person name="Zhang M."/>
            <person name="Chen T."/>
            <person name="Liu G."/>
            <person name="Dyson P."/>
        </authorList>
    </citation>
    <scope>NUCLEOTIDE SEQUENCE [LARGE SCALE GENOMIC DNA]</scope>
    <source>
        <strain evidence="2 3">SPC6</strain>
    </source>
</reference>